<evidence type="ECO:0000256" key="11">
    <source>
        <dbReference type="ARBA" id="ARBA00023141"/>
    </source>
</evidence>
<dbReference type="Gene3D" id="1.20.59.10">
    <property type="entry name" value="Chorismate mutase"/>
    <property type="match status" value="1"/>
</dbReference>
<comment type="pathway">
    <text evidence="5">Metabolic intermediate biosynthesis; prephenate biosynthesis; prephenate from chorismate: step 1/1.</text>
</comment>
<dbReference type="PANTHER" id="PTHR21022">
    <property type="entry name" value="PREPHENATE DEHYDRATASE P PROTEIN"/>
    <property type="match status" value="1"/>
</dbReference>
<dbReference type="InterPro" id="IPR036263">
    <property type="entry name" value="Chorismate_II_sf"/>
</dbReference>
<evidence type="ECO:0000256" key="6">
    <source>
        <dbReference type="ARBA" id="ARBA00012404"/>
    </source>
</evidence>
<gene>
    <name evidence="23" type="primary">pheA</name>
    <name evidence="23" type="ORF">I6N98_10635</name>
</gene>
<dbReference type="AlphaFoldDB" id="A0A7T4QY22"/>
<dbReference type="Gene3D" id="3.40.190.10">
    <property type="entry name" value="Periplasmic binding protein-like II"/>
    <property type="match status" value="2"/>
</dbReference>
<comment type="pathway">
    <text evidence="4">Amino-acid biosynthesis; L-phenylalanine biosynthesis; phenylpyruvate from prephenate: step 1/1.</text>
</comment>
<keyword evidence="12" id="KW-0584">Phenylalanine biosynthesis</keyword>
<keyword evidence="13" id="KW-0413">Isomerase</keyword>
<evidence type="ECO:0000313" key="24">
    <source>
        <dbReference type="Proteomes" id="UP000596063"/>
    </source>
</evidence>
<feature type="domain" description="Chorismate mutase" evidence="20">
    <location>
        <begin position="15"/>
        <end position="122"/>
    </location>
</feature>
<dbReference type="GO" id="GO:0046417">
    <property type="term" value="P:chorismate metabolic process"/>
    <property type="evidence" value="ECO:0007669"/>
    <property type="project" value="InterPro"/>
</dbReference>
<evidence type="ECO:0000256" key="1">
    <source>
        <dbReference type="ARBA" id="ARBA00000824"/>
    </source>
</evidence>
<dbReference type="GO" id="GO:0004664">
    <property type="term" value="F:prephenate dehydratase activity"/>
    <property type="evidence" value="ECO:0007669"/>
    <property type="project" value="UniProtKB-EC"/>
</dbReference>
<dbReference type="NCBIfam" id="TIGR01807">
    <property type="entry name" value="CM_P2"/>
    <property type="match status" value="1"/>
</dbReference>
<evidence type="ECO:0000256" key="16">
    <source>
        <dbReference type="ARBA" id="ARBA00031175"/>
    </source>
</evidence>
<dbReference type="InterPro" id="IPR008242">
    <property type="entry name" value="Chor_mutase/pphenate_deHydtase"/>
</dbReference>
<evidence type="ECO:0000256" key="14">
    <source>
        <dbReference type="ARBA" id="ARBA00023239"/>
    </source>
</evidence>
<comment type="catalytic activity">
    <reaction evidence="18">
        <text>prephenate + H(+) = 3-phenylpyruvate + CO2 + H2O</text>
        <dbReference type="Rhea" id="RHEA:21648"/>
        <dbReference type="ChEBI" id="CHEBI:15377"/>
        <dbReference type="ChEBI" id="CHEBI:15378"/>
        <dbReference type="ChEBI" id="CHEBI:16526"/>
        <dbReference type="ChEBI" id="CHEBI:18005"/>
        <dbReference type="ChEBI" id="CHEBI:29934"/>
        <dbReference type="EC" id="4.2.1.51"/>
    </reaction>
</comment>
<protein>
    <recommendedName>
        <fullName evidence="8">Bifunctional chorismate mutase/prephenate dehydratase</fullName>
        <ecNumber evidence="7">4.2.1.51</ecNumber>
        <ecNumber evidence="6">5.4.99.5</ecNumber>
    </recommendedName>
    <alternativeName>
        <fullName evidence="17">Chorismate mutase-prephenate dehydratase</fullName>
    </alternativeName>
    <alternativeName>
        <fullName evidence="16">p-protein</fullName>
    </alternativeName>
</protein>
<dbReference type="CDD" id="cd04905">
    <property type="entry name" value="ACT_CM-PDT"/>
    <property type="match status" value="1"/>
</dbReference>
<dbReference type="InterPro" id="IPR018528">
    <property type="entry name" value="Preph_deHydtase_CS"/>
</dbReference>
<evidence type="ECO:0000259" key="22">
    <source>
        <dbReference type="PROSITE" id="PS51671"/>
    </source>
</evidence>
<dbReference type="Pfam" id="PF01842">
    <property type="entry name" value="ACT"/>
    <property type="match status" value="1"/>
</dbReference>
<dbReference type="SUPFAM" id="SSF55021">
    <property type="entry name" value="ACT-like"/>
    <property type="match status" value="1"/>
</dbReference>
<evidence type="ECO:0000256" key="3">
    <source>
        <dbReference type="ARBA" id="ARBA00004496"/>
    </source>
</evidence>
<dbReference type="FunFam" id="3.30.70.260:FF:000012">
    <property type="entry name" value="Prephenate dehydratase"/>
    <property type="match status" value="1"/>
</dbReference>
<reference evidence="23 24" key="1">
    <citation type="submission" date="2020-12" db="EMBL/GenBank/DDBJ databases">
        <authorList>
            <person name="Shan Y."/>
        </authorList>
    </citation>
    <scope>NUCLEOTIDE SEQUENCE [LARGE SCALE GENOMIC DNA]</scope>
    <source>
        <strain evidence="24">csc3.9</strain>
    </source>
</reference>
<dbReference type="PROSITE" id="PS51171">
    <property type="entry name" value="PREPHENATE_DEHYDR_3"/>
    <property type="match status" value="1"/>
</dbReference>
<evidence type="ECO:0000256" key="5">
    <source>
        <dbReference type="ARBA" id="ARBA00004817"/>
    </source>
</evidence>
<dbReference type="InterPro" id="IPR036979">
    <property type="entry name" value="CM_dom_sf"/>
</dbReference>
<evidence type="ECO:0000256" key="17">
    <source>
        <dbReference type="ARBA" id="ARBA00031520"/>
    </source>
</evidence>
<dbReference type="Pfam" id="PF01817">
    <property type="entry name" value="CM_2"/>
    <property type="match status" value="1"/>
</dbReference>
<dbReference type="GO" id="GO:0005737">
    <property type="term" value="C:cytoplasm"/>
    <property type="evidence" value="ECO:0007669"/>
    <property type="project" value="UniProtKB-SubCell"/>
</dbReference>
<dbReference type="RefSeq" id="WP_198568343.1">
    <property type="nucleotide sequence ID" value="NZ_CP066167.1"/>
</dbReference>
<dbReference type="UniPathway" id="UPA00120">
    <property type="reaction ID" value="UER00203"/>
</dbReference>
<evidence type="ECO:0000259" key="21">
    <source>
        <dbReference type="PROSITE" id="PS51171"/>
    </source>
</evidence>
<dbReference type="PROSITE" id="PS51168">
    <property type="entry name" value="CHORISMATE_MUT_2"/>
    <property type="match status" value="1"/>
</dbReference>
<dbReference type="Proteomes" id="UP000596063">
    <property type="component" value="Chromosome"/>
</dbReference>
<dbReference type="InterPro" id="IPR010957">
    <property type="entry name" value="G/b/e-P-prot_chorismate_mutase"/>
</dbReference>
<dbReference type="SUPFAM" id="SSF53850">
    <property type="entry name" value="Periplasmic binding protein-like II"/>
    <property type="match status" value="1"/>
</dbReference>
<keyword evidence="11" id="KW-0057">Aromatic amino acid biosynthesis</keyword>
<dbReference type="GO" id="GO:0009094">
    <property type="term" value="P:L-phenylalanine biosynthetic process"/>
    <property type="evidence" value="ECO:0007669"/>
    <property type="project" value="UniProtKB-UniPathway"/>
</dbReference>
<dbReference type="UniPathway" id="UPA00121">
    <property type="reaction ID" value="UER00345"/>
</dbReference>
<keyword evidence="14 23" id="KW-0456">Lyase</keyword>
<evidence type="ECO:0000259" key="20">
    <source>
        <dbReference type="PROSITE" id="PS51168"/>
    </source>
</evidence>
<organism evidence="23 24">
    <name type="scientific">Spongiibacter nanhainus</name>
    <dbReference type="NCBI Taxonomy" id="2794344"/>
    <lineage>
        <taxon>Bacteria</taxon>
        <taxon>Pseudomonadati</taxon>
        <taxon>Pseudomonadota</taxon>
        <taxon>Gammaproteobacteria</taxon>
        <taxon>Cellvibrionales</taxon>
        <taxon>Spongiibacteraceae</taxon>
        <taxon>Spongiibacter</taxon>
    </lineage>
</organism>
<dbReference type="InterPro" id="IPR002701">
    <property type="entry name" value="CM_II_prokaryot"/>
</dbReference>
<keyword evidence="10" id="KW-0028">Amino-acid biosynthesis</keyword>
<comment type="catalytic activity">
    <reaction evidence="1">
        <text>chorismate = prephenate</text>
        <dbReference type="Rhea" id="RHEA:13897"/>
        <dbReference type="ChEBI" id="CHEBI:29748"/>
        <dbReference type="ChEBI" id="CHEBI:29934"/>
        <dbReference type="EC" id="5.4.99.5"/>
    </reaction>
</comment>
<dbReference type="SMART" id="SM00830">
    <property type="entry name" value="CM_2"/>
    <property type="match status" value="1"/>
</dbReference>
<dbReference type="EC" id="4.2.1.51" evidence="7"/>
<evidence type="ECO:0000256" key="15">
    <source>
        <dbReference type="ARBA" id="ARBA00023268"/>
    </source>
</evidence>
<dbReference type="PROSITE" id="PS51671">
    <property type="entry name" value="ACT"/>
    <property type="match status" value="1"/>
</dbReference>
<keyword evidence="9" id="KW-0963">Cytoplasm</keyword>
<evidence type="ECO:0000256" key="19">
    <source>
        <dbReference type="PIRSR" id="PIRSR001500-2"/>
    </source>
</evidence>
<dbReference type="EC" id="5.4.99.5" evidence="6"/>
<keyword evidence="24" id="KW-1185">Reference proteome</keyword>
<evidence type="ECO:0000313" key="23">
    <source>
        <dbReference type="EMBL" id="QQD16841.1"/>
    </source>
</evidence>
<feature type="site" description="Essential for prephenate dehydratase activity" evidence="19">
    <location>
        <position position="290"/>
    </location>
</feature>
<dbReference type="Pfam" id="PF00800">
    <property type="entry name" value="PDT"/>
    <property type="match status" value="1"/>
</dbReference>
<feature type="domain" description="Prephenate dehydratase" evidence="21">
    <location>
        <begin position="122"/>
        <end position="297"/>
    </location>
</feature>
<dbReference type="Gene3D" id="3.30.70.260">
    <property type="match status" value="1"/>
</dbReference>
<dbReference type="SUPFAM" id="SSF48600">
    <property type="entry name" value="Chorismate mutase II"/>
    <property type="match status" value="1"/>
</dbReference>
<feature type="domain" description="ACT" evidence="22">
    <location>
        <begin position="309"/>
        <end position="386"/>
    </location>
</feature>
<evidence type="ECO:0000256" key="12">
    <source>
        <dbReference type="ARBA" id="ARBA00023222"/>
    </source>
</evidence>
<evidence type="ECO:0000256" key="8">
    <source>
        <dbReference type="ARBA" id="ARBA00014401"/>
    </source>
</evidence>
<dbReference type="NCBIfam" id="NF008865">
    <property type="entry name" value="PRK11898.1"/>
    <property type="match status" value="1"/>
</dbReference>
<dbReference type="PROSITE" id="PS00857">
    <property type="entry name" value="PREPHENATE_DEHYDR_1"/>
    <property type="match status" value="1"/>
</dbReference>
<dbReference type="InterPro" id="IPR001086">
    <property type="entry name" value="Preph_deHydtase"/>
</dbReference>
<evidence type="ECO:0000256" key="7">
    <source>
        <dbReference type="ARBA" id="ARBA00013147"/>
    </source>
</evidence>
<dbReference type="InterPro" id="IPR002912">
    <property type="entry name" value="ACT_dom"/>
</dbReference>
<accession>A0A7T4QY22</accession>
<dbReference type="GO" id="GO:0004106">
    <property type="term" value="F:chorismate mutase activity"/>
    <property type="evidence" value="ECO:0007669"/>
    <property type="project" value="UniProtKB-EC"/>
</dbReference>
<evidence type="ECO:0000256" key="4">
    <source>
        <dbReference type="ARBA" id="ARBA00004741"/>
    </source>
</evidence>
<evidence type="ECO:0000256" key="13">
    <source>
        <dbReference type="ARBA" id="ARBA00023235"/>
    </source>
</evidence>
<proteinExistence type="predicted"/>
<dbReference type="KEGG" id="snan:I6N98_10635"/>
<comment type="function">
    <text evidence="2">Catalyzes the Claisen rearrangement of chorismate to prephenate and the decarboxylation/dehydration of prephenate to phenylpyruvate.</text>
</comment>
<evidence type="ECO:0000256" key="18">
    <source>
        <dbReference type="ARBA" id="ARBA00047848"/>
    </source>
</evidence>
<dbReference type="PANTHER" id="PTHR21022:SF19">
    <property type="entry name" value="PREPHENATE DEHYDRATASE-RELATED"/>
    <property type="match status" value="1"/>
</dbReference>
<sequence length="390" mass="42242">MSKSASGSDSGPGQDSSAVTLDSLRADIDSIDSQIHALLNRRAQCAQQVAEVKTREFEAAQSFETGSDSSSAQQLLFYRPEREAQVLERVKAANTGPLSDDTVAFIFREIMSACLALEKPMEVAYLGPEGTFTQAAALKHFGHAVISVPQTTVDQVFTQVESGQCNYGVVPVENSTEGMVSHTLDAFMNSSLQICGEVELRVRLHLLVAGGDSQDIKRICAHQQALAQSRLWLDANFPNVERVAVSSNGEAARIAAGESGTAAIAGDLAAQQYNLAKVASDIEDRPDNTTRFLVIGKEGVQASGRDKTSIVVSANNRPGALFNLLEPFQRANVMLTRIDTRPSRTETWTYVFFIEFEGHRDDPEIAAILKELADRSVMCKILGSYPKAAL</sequence>
<name>A0A7T4QY22_9GAMM</name>
<dbReference type="EMBL" id="CP066167">
    <property type="protein sequence ID" value="QQD16841.1"/>
    <property type="molecule type" value="Genomic_DNA"/>
</dbReference>
<evidence type="ECO:0000256" key="9">
    <source>
        <dbReference type="ARBA" id="ARBA00022490"/>
    </source>
</evidence>
<dbReference type="InterPro" id="IPR045865">
    <property type="entry name" value="ACT-like_dom_sf"/>
</dbReference>
<dbReference type="CDD" id="cd13630">
    <property type="entry name" value="PBP2_PDT_1"/>
    <property type="match status" value="1"/>
</dbReference>
<keyword evidence="15" id="KW-0511">Multifunctional enzyme</keyword>
<evidence type="ECO:0000256" key="10">
    <source>
        <dbReference type="ARBA" id="ARBA00022605"/>
    </source>
</evidence>
<dbReference type="PIRSF" id="PIRSF001500">
    <property type="entry name" value="Chor_mut_pdt_Ppr"/>
    <property type="match status" value="1"/>
</dbReference>
<evidence type="ECO:0000256" key="2">
    <source>
        <dbReference type="ARBA" id="ARBA00002364"/>
    </source>
</evidence>
<comment type="subcellular location">
    <subcellularLocation>
        <location evidence="3">Cytoplasm</location>
    </subcellularLocation>
</comment>
<dbReference type="FunFam" id="3.40.190.10:FF:000029">
    <property type="entry name" value="Chorismate mutase/Prephenate dehydratase"/>
    <property type="match status" value="1"/>
</dbReference>